<dbReference type="RefSeq" id="WP_171539578.1">
    <property type="nucleotide sequence ID" value="NZ_JABERL010000001.1"/>
</dbReference>
<evidence type="ECO:0000313" key="1">
    <source>
        <dbReference type="EMBL" id="NNH76124.1"/>
    </source>
</evidence>
<dbReference type="AlphaFoldDB" id="A0A7Y2RCL8"/>
<protein>
    <submittedName>
        <fullName evidence="1">Uncharacterized protein</fullName>
    </submittedName>
</protein>
<reference evidence="1 2" key="1">
    <citation type="submission" date="2020-04" db="EMBL/GenBank/DDBJ databases">
        <title>Acinetobacter Taxon 24.</title>
        <authorList>
            <person name="Nemec A."/>
            <person name="Radolfova-Krizova L."/>
            <person name="Higgins P.G."/>
            <person name="Spanelova P."/>
        </authorList>
    </citation>
    <scope>NUCLEOTIDE SEQUENCE [LARGE SCALE GENOMIC DNA]</scope>
    <source>
        <strain evidence="1 2">ANC 5380</strain>
    </source>
</reference>
<evidence type="ECO:0000313" key="2">
    <source>
        <dbReference type="Proteomes" id="UP000569202"/>
    </source>
</evidence>
<dbReference type="InterPro" id="IPR054257">
    <property type="entry name" value="DUF6988"/>
</dbReference>
<dbReference type="Proteomes" id="UP000569202">
    <property type="component" value="Unassembled WGS sequence"/>
</dbReference>
<dbReference type="EMBL" id="JABERL010000001">
    <property type="protein sequence ID" value="NNH76124.1"/>
    <property type="molecule type" value="Genomic_DNA"/>
</dbReference>
<accession>A0A7Y2RCL8</accession>
<comment type="caution">
    <text evidence="1">The sequence shown here is derived from an EMBL/GenBank/DDBJ whole genome shotgun (WGS) entry which is preliminary data.</text>
</comment>
<organism evidence="1 2">
    <name type="scientific">Acinetobacter terrae</name>
    <dbReference type="NCBI Taxonomy" id="2731247"/>
    <lineage>
        <taxon>Bacteria</taxon>
        <taxon>Pseudomonadati</taxon>
        <taxon>Pseudomonadota</taxon>
        <taxon>Gammaproteobacteria</taxon>
        <taxon>Moraxellales</taxon>
        <taxon>Moraxellaceae</taxon>
        <taxon>Acinetobacter</taxon>
        <taxon>Acinetobacter Taxon 24</taxon>
    </lineage>
</organism>
<name>A0A7Y2RCL8_9GAMM</name>
<gene>
    <name evidence="1" type="ORF">HLH17_00155</name>
</gene>
<sequence length="218" mass="25336">MNLYEKSSMMIEELNKQLDSSELIDGGLRLDLVYQCCEISIEHGIAVKTLLETELYTSALALFRVQFESTIRAYWLLLSATNNQILKFQTTSIADLFKNEKIPMVSEMIEKLKNIEEIRPMALQFEEFKFYSLKHLNLIVHTGKHSLVRSTFGLNEKQYSDVMKQSNGLTTMAGQILLRHSGKEKWIHILHAKYRDCFLMQKDISSEEKARIDAMYNK</sequence>
<dbReference type="Pfam" id="PF22491">
    <property type="entry name" value="DUF6988"/>
    <property type="match status" value="1"/>
</dbReference>
<proteinExistence type="predicted"/>